<feature type="transmembrane region" description="Helical" evidence="4">
    <location>
        <begin position="218"/>
        <end position="238"/>
    </location>
</feature>
<feature type="transmembrane region" description="Helical" evidence="4">
    <location>
        <begin position="122"/>
        <end position="140"/>
    </location>
</feature>
<dbReference type="EMBL" id="JBBNOP010000002">
    <property type="protein sequence ID" value="MEQ3361999.1"/>
    <property type="molecule type" value="Genomic_DNA"/>
</dbReference>
<organism evidence="6 7">
    <name type="scientific">Raoultibacter massiliensis</name>
    <dbReference type="NCBI Taxonomy" id="1852371"/>
    <lineage>
        <taxon>Bacteria</taxon>
        <taxon>Bacillati</taxon>
        <taxon>Actinomycetota</taxon>
        <taxon>Coriobacteriia</taxon>
        <taxon>Eggerthellales</taxon>
        <taxon>Eggerthellaceae</taxon>
        <taxon>Raoultibacter</taxon>
    </lineage>
</organism>
<evidence type="ECO:0000256" key="2">
    <source>
        <dbReference type="ARBA" id="ARBA00023125"/>
    </source>
</evidence>
<evidence type="ECO:0000313" key="7">
    <source>
        <dbReference type="Proteomes" id="UP001487305"/>
    </source>
</evidence>
<evidence type="ECO:0000313" key="6">
    <source>
        <dbReference type="EMBL" id="MEQ3361999.1"/>
    </source>
</evidence>
<evidence type="ECO:0000256" key="3">
    <source>
        <dbReference type="ARBA" id="ARBA00023163"/>
    </source>
</evidence>
<dbReference type="InterPro" id="IPR036388">
    <property type="entry name" value="WH-like_DNA-bd_sf"/>
</dbReference>
<dbReference type="RefSeq" id="WP_349227150.1">
    <property type="nucleotide sequence ID" value="NZ_JBBNOP010000002.1"/>
</dbReference>
<feature type="transmembrane region" description="Helical" evidence="4">
    <location>
        <begin position="146"/>
        <end position="166"/>
    </location>
</feature>
<dbReference type="Gene3D" id="1.10.10.10">
    <property type="entry name" value="Winged helix-like DNA-binding domain superfamily/Winged helix DNA-binding domain"/>
    <property type="match status" value="1"/>
</dbReference>
<dbReference type="Pfam" id="PF00196">
    <property type="entry name" value="GerE"/>
    <property type="match status" value="1"/>
</dbReference>
<protein>
    <submittedName>
        <fullName evidence="6">Helix-turn-helix transcriptional regulator</fullName>
    </submittedName>
</protein>
<feature type="transmembrane region" description="Helical" evidence="4">
    <location>
        <begin position="33"/>
        <end position="51"/>
    </location>
</feature>
<dbReference type="CDD" id="cd06170">
    <property type="entry name" value="LuxR_C_like"/>
    <property type="match status" value="1"/>
</dbReference>
<feature type="transmembrane region" description="Helical" evidence="4">
    <location>
        <begin position="63"/>
        <end position="81"/>
    </location>
</feature>
<keyword evidence="4" id="KW-0472">Membrane</keyword>
<dbReference type="InterPro" id="IPR000792">
    <property type="entry name" value="Tscrpt_reg_LuxR_C"/>
</dbReference>
<keyword evidence="1" id="KW-0805">Transcription regulation</keyword>
<feature type="domain" description="HTH luxR-type" evidence="5">
    <location>
        <begin position="384"/>
        <end position="449"/>
    </location>
</feature>
<dbReference type="PANTHER" id="PTHR44688">
    <property type="entry name" value="DNA-BINDING TRANSCRIPTIONAL ACTIVATOR DEVR_DOSR"/>
    <property type="match status" value="1"/>
</dbReference>
<reference evidence="6 7" key="1">
    <citation type="submission" date="2024-04" db="EMBL/GenBank/DDBJ databases">
        <title>Human intestinal bacterial collection.</title>
        <authorList>
            <person name="Pauvert C."/>
            <person name="Hitch T.C.A."/>
            <person name="Clavel T."/>
        </authorList>
    </citation>
    <scope>NUCLEOTIDE SEQUENCE [LARGE SCALE GENOMIC DNA]</scope>
    <source>
        <strain evidence="6 7">CLA-KB-H42</strain>
    </source>
</reference>
<sequence length="453" mass="48921">MASVGFAFFWAWFYLLMFGPGTAQHLGLEASMAVKLAFLIGMLAVMMLAYLKRNLFDRHSPDPIPLIALALTLPLGVLNLIASPGSAPVGFDIAVWALAGGGFSLIFLEWPKVFMVAWQKDVGAFLASGAVLGAIIYLFSCNLASPYGEAALLLLPICSLGTFAYLRAHIAGSGKMPEQPVEQTKLFPLTGFTVAVFGALFGFAIYHLSYNIESLEPALAALAIAIGGLVQMGCTTLIKRYIPFGIAEKLTLLFVAIGFLGLAFLDESFQTPCCLFLLGSYIYFDFANLAALVGFASGQPSPFWRIARGQLVLPLGMAISWAACLAIQGADAALFDFVPFVGLGLVLALAILAAFVPFKDNAFADKSFDNEIAEGGHFKQRCTKAAEEYGLSNRETEILSFLAKGRNAQFISEQLNISAYTAKTHVYHIYQKMGVNSQQELITIVDSTEVIFR</sequence>
<evidence type="ECO:0000256" key="1">
    <source>
        <dbReference type="ARBA" id="ARBA00023015"/>
    </source>
</evidence>
<feature type="transmembrane region" description="Helical" evidence="4">
    <location>
        <begin position="337"/>
        <end position="358"/>
    </location>
</feature>
<dbReference type="SMART" id="SM00421">
    <property type="entry name" value="HTH_LUXR"/>
    <property type="match status" value="1"/>
</dbReference>
<feature type="transmembrane region" description="Helical" evidence="4">
    <location>
        <begin position="186"/>
        <end position="206"/>
    </location>
</feature>
<proteinExistence type="predicted"/>
<feature type="transmembrane region" description="Helical" evidence="4">
    <location>
        <begin position="250"/>
        <end position="269"/>
    </location>
</feature>
<gene>
    <name evidence="6" type="ORF">AAA083_03295</name>
</gene>
<name>A0ABV1JAB5_9ACTN</name>
<dbReference type="PRINTS" id="PR00038">
    <property type="entry name" value="HTHLUXR"/>
</dbReference>
<feature type="transmembrane region" description="Helical" evidence="4">
    <location>
        <begin position="93"/>
        <end position="110"/>
    </location>
</feature>
<keyword evidence="3" id="KW-0804">Transcription</keyword>
<keyword evidence="2" id="KW-0238">DNA-binding</keyword>
<dbReference type="InterPro" id="IPR016032">
    <property type="entry name" value="Sig_transdc_resp-reg_C-effctor"/>
</dbReference>
<feature type="transmembrane region" description="Helical" evidence="4">
    <location>
        <begin position="281"/>
        <end position="299"/>
    </location>
</feature>
<dbReference type="Proteomes" id="UP001487305">
    <property type="component" value="Unassembled WGS sequence"/>
</dbReference>
<comment type="caution">
    <text evidence="6">The sequence shown here is derived from an EMBL/GenBank/DDBJ whole genome shotgun (WGS) entry which is preliminary data.</text>
</comment>
<dbReference type="PROSITE" id="PS50043">
    <property type="entry name" value="HTH_LUXR_2"/>
    <property type="match status" value="1"/>
</dbReference>
<keyword evidence="7" id="KW-1185">Reference proteome</keyword>
<accession>A0ABV1JAB5</accession>
<evidence type="ECO:0000256" key="4">
    <source>
        <dbReference type="SAM" id="Phobius"/>
    </source>
</evidence>
<dbReference type="SUPFAM" id="SSF46894">
    <property type="entry name" value="C-terminal effector domain of the bipartite response regulators"/>
    <property type="match status" value="1"/>
</dbReference>
<evidence type="ECO:0000259" key="5">
    <source>
        <dbReference type="PROSITE" id="PS50043"/>
    </source>
</evidence>
<dbReference type="PANTHER" id="PTHR44688:SF16">
    <property type="entry name" value="DNA-BINDING TRANSCRIPTIONAL ACTIVATOR DEVR_DOSR"/>
    <property type="match status" value="1"/>
</dbReference>
<keyword evidence="4" id="KW-1133">Transmembrane helix</keyword>
<feature type="transmembrane region" description="Helical" evidence="4">
    <location>
        <begin position="311"/>
        <end position="331"/>
    </location>
</feature>
<keyword evidence="4" id="KW-0812">Transmembrane</keyword>